<keyword evidence="3" id="KW-0808">Transferase</keyword>
<dbReference type="SUPFAM" id="SSF56112">
    <property type="entry name" value="Protein kinase-like (PK-like)"/>
    <property type="match status" value="1"/>
</dbReference>
<dbReference type="Pfam" id="PF01636">
    <property type="entry name" value="APH"/>
    <property type="match status" value="1"/>
</dbReference>
<accession>A0A838CWD2</accession>
<dbReference type="InterPro" id="IPR011009">
    <property type="entry name" value="Kinase-like_dom_sf"/>
</dbReference>
<evidence type="ECO:0000256" key="1">
    <source>
        <dbReference type="ARBA" id="ARBA00038240"/>
    </source>
</evidence>
<organism evidence="3 4">
    <name type="scientific">Halobacillus locisalis</name>
    <dbReference type="NCBI Taxonomy" id="220753"/>
    <lineage>
        <taxon>Bacteria</taxon>
        <taxon>Bacillati</taxon>
        <taxon>Bacillota</taxon>
        <taxon>Bacilli</taxon>
        <taxon>Bacillales</taxon>
        <taxon>Bacillaceae</taxon>
        <taxon>Halobacillus</taxon>
    </lineage>
</organism>
<dbReference type="EMBL" id="JACEFG010000003">
    <property type="protein sequence ID" value="MBA2176221.1"/>
    <property type="molecule type" value="Genomic_DNA"/>
</dbReference>
<comment type="similarity">
    <text evidence="1">Belongs to the pseudomonas-type ThrB family.</text>
</comment>
<comment type="caution">
    <text evidence="3">The sequence shown here is derived from an EMBL/GenBank/DDBJ whole genome shotgun (WGS) entry which is preliminary data.</text>
</comment>
<evidence type="ECO:0000313" key="3">
    <source>
        <dbReference type="EMBL" id="MBA2176221.1"/>
    </source>
</evidence>
<name>A0A838CWD2_9BACI</name>
<evidence type="ECO:0000259" key="2">
    <source>
        <dbReference type="Pfam" id="PF01636"/>
    </source>
</evidence>
<dbReference type="AlphaFoldDB" id="A0A838CWD2"/>
<proteinExistence type="inferred from homology"/>
<gene>
    <name evidence="3" type="ORF">H0266_15090</name>
</gene>
<dbReference type="PANTHER" id="PTHR21064">
    <property type="entry name" value="AMINOGLYCOSIDE PHOSPHOTRANSFERASE DOMAIN-CONTAINING PROTEIN-RELATED"/>
    <property type="match status" value="1"/>
</dbReference>
<dbReference type="Proteomes" id="UP000571017">
    <property type="component" value="Unassembled WGS sequence"/>
</dbReference>
<dbReference type="PANTHER" id="PTHR21064:SF6">
    <property type="entry name" value="AMINOGLYCOSIDE PHOSPHOTRANSFERASE DOMAIN-CONTAINING PROTEIN"/>
    <property type="match status" value="1"/>
</dbReference>
<sequence>MKVTFTERERGANLVHKLRDSLNRLYPVNIMKVESVTDEIFRCMAEEEIYFARITNYKSFNEQLEEVKYTDFLYKEGLGVSPTIPSIHGQVVERITLDHKEILTVLYKSAPGEHLSRNEWNEDILRELGRQIGKLHRMSKNFEELHQIKYINDWNDNEEYDFLKYIPKEEAGIREIAKELLSTINEIPINDSNYGLLHGDLWLENILVDKHKDLTLIDFQDCEKNFYIFDLAVPIYSAMEYSFVGGGNIIEYGRSITKALIEGYEEENVLSPEMVEKLSLFIKLKEVFEYNLMHMYWDKEKLTEEQIRIMNHFRMRIEYKHSILHL</sequence>
<dbReference type="InterPro" id="IPR050249">
    <property type="entry name" value="Pseudomonas-type_ThrB"/>
</dbReference>
<reference evidence="3 4" key="1">
    <citation type="journal article" date="2004" name="Extremophiles">
        <title>Halobacillus locisalis sp. nov., a halophilic bacterium isolated from a marine solar saltern of the Yellow Sea in Korea.</title>
        <authorList>
            <person name="Yoon J.H."/>
            <person name="Kang K.H."/>
            <person name="Oh T.K."/>
            <person name="Park Y.H."/>
        </authorList>
    </citation>
    <scope>NUCLEOTIDE SEQUENCE [LARGE SCALE GENOMIC DNA]</scope>
    <source>
        <strain evidence="3 4">KCTC 3788</strain>
    </source>
</reference>
<keyword evidence="4" id="KW-1185">Reference proteome</keyword>
<evidence type="ECO:0000313" key="4">
    <source>
        <dbReference type="Proteomes" id="UP000571017"/>
    </source>
</evidence>
<dbReference type="Gene3D" id="3.90.1200.10">
    <property type="match status" value="1"/>
</dbReference>
<dbReference type="InterPro" id="IPR002575">
    <property type="entry name" value="Aminoglycoside_PTrfase"/>
</dbReference>
<feature type="domain" description="Aminoglycoside phosphotransferase" evidence="2">
    <location>
        <begin position="50"/>
        <end position="233"/>
    </location>
</feature>
<protein>
    <submittedName>
        <fullName evidence="3">Phosphotransferase</fullName>
    </submittedName>
</protein>
<dbReference type="GO" id="GO:0009088">
    <property type="term" value="P:threonine biosynthetic process"/>
    <property type="evidence" value="ECO:0007669"/>
    <property type="project" value="TreeGrafter"/>
</dbReference>
<dbReference type="GO" id="GO:0004413">
    <property type="term" value="F:homoserine kinase activity"/>
    <property type="evidence" value="ECO:0007669"/>
    <property type="project" value="TreeGrafter"/>
</dbReference>